<gene>
    <name evidence="13" type="primary">folD</name>
    <name evidence="16" type="ORF">SAMN05216571_11919</name>
</gene>
<dbReference type="Proteomes" id="UP000198641">
    <property type="component" value="Unassembled WGS sequence"/>
</dbReference>
<keyword evidence="17" id="KW-1185">Reference proteome</keyword>
<evidence type="ECO:0000256" key="6">
    <source>
        <dbReference type="ARBA" id="ARBA00022801"/>
    </source>
</evidence>
<comment type="function">
    <text evidence="13">Catalyzes the oxidation of 5,10-methylenetetrahydrofolate to 5,10-methenyltetrahydrofolate and then the hydrolysis of 5,10-methenyltetrahydrofolate to 10-formyltetrahydrofolate.</text>
</comment>
<evidence type="ECO:0000256" key="10">
    <source>
        <dbReference type="ARBA" id="ARBA00023167"/>
    </source>
</evidence>
<evidence type="ECO:0000259" key="15">
    <source>
        <dbReference type="Pfam" id="PF02882"/>
    </source>
</evidence>
<comment type="caution">
    <text evidence="13">Lacks conserved residue(s) required for the propagation of feature annotation.</text>
</comment>
<evidence type="ECO:0000256" key="2">
    <source>
        <dbReference type="ARBA" id="ARBA00011738"/>
    </source>
</evidence>
<dbReference type="GO" id="GO:0035999">
    <property type="term" value="P:tetrahydrofolate interconversion"/>
    <property type="evidence" value="ECO:0007669"/>
    <property type="project" value="UniProtKB-UniRule"/>
</dbReference>
<dbReference type="InterPro" id="IPR020631">
    <property type="entry name" value="THF_DH/CycHdrlase_NAD-bd_dom"/>
</dbReference>
<evidence type="ECO:0000313" key="17">
    <source>
        <dbReference type="Proteomes" id="UP000198641"/>
    </source>
</evidence>
<dbReference type="InterPro" id="IPR046346">
    <property type="entry name" value="Aminoacid_DH-like_N_sf"/>
</dbReference>
<evidence type="ECO:0000256" key="9">
    <source>
        <dbReference type="ARBA" id="ARBA00023102"/>
    </source>
</evidence>
<evidence type="ECO:0000313" key="16">
    <source>
        <dbReference type="EMBL" id="SDG55227.1"/>
    </source>
</evidence>
<evidence type="ECO:0000256" key="8">
    <source>
        <dbReference type="ARBA" id="ARBA00023002"/>
    </source>
</evidence>
<dbReference type="NCBIfam" id="NF008058">
    <property type="entry name" value="PRK10792.1"/>
    <property type="match status" value="1"/>
</dbReference>
<accession>A0A1G7V681</accession>
<dbReference type="InterPro" id="IPR020867">
    <property type="entry name" value="THF_DH/CycHdrlase_CS"/>
</dbReference>
<evidence type="ECO:0000256" key="12">
    <source>
        <dbReference type="ARBA" id="ARBA00036357"/>
    </source>
</evidence>
<organism evidence="16 17">
    <name type="scientific">Onishia taeanensis</name>
    <dbReference type="NCBI Taxonomy" id="284577"/>
    <lineage>
        <taxon>Bacteria</taxon>
        <taxon>Pseudomonadati</taxon>
        <taxon>Pseudomonadota</taxon>
        <taxon>Gammaproteobacteria</taxon>
        <taxon>Oceanospirillales</taxon>
        <taxon>Halomonadaceae</taxon>
        <taxon>Onishia</taxon>
    </lineage>
</organism>
<protein>
    <recommendedName>
        <fullName evidence="13">Bifunctional protein FolD</fullName>
    </recommendedName>
    <domain>
        <recommendedName>
            <fullName evidence="13">Methylenetetrahydrofolate dehydrogenase</fullName>
            <ecNumber evidence="13">1.5.1.5</ecNumber>
        </recommendedName>
    </domain>
    <domain>
        <recommendedName>
            <fullName evidence="13">Methenyltetrahydrofolate cyclohydrolase</fullName>
            <ecNumber evidence="13">3.5.4.9</ecNumber>
        </recommendedName>
    </domain>
</protein>
<comment type="catalytic activity">
    <reaction evidence="13">
        <text>(6R)-5,10-methylene-5,6,7,8-tetrahydrofolate + NADP(+) = (6R)-5,10-methenyltetrahydrofolate + NADPH</text>
        <dbReference type="Rhea" id="RHEA:22812"/>
        <dbReference type="ChEBI" id="CHEBI:15636"/>
        <dbReference type="ChEBI" id="CHEBI:57455"/>
        <dbReference type="ChEBI" id="CHEBI:57783"/>
        <dbReference type="ChEBI" id="CHEBI:58349"/>
        <dbReference type="EC" id="1.5.1.5"/>
    </reaction>
</comment>
<dbReference type="FunFam" id="3.40.50.720:FF:000006">
    <property type="entry name" value="Bifunctional protein FolD"/>
    <property type="match status" value="1"/>
</dbReference>
<evidence type="ECO:0000256" key="3">
    <source>
        <dbReference type="ARBA" id="ARBA00022563"/>
    </source>
</evidence>
<dbReference type="OrthoDB" id="9803580at2"/>
<comment type="similarity">
    <text evidence="13">Belongs to the tetrahydrofolate dehydrogenase/cyclohydrolase family.</text>
</comment>
<dbReference type="Gene3D" id="3.40.50.720">
    <property type="entry name" value="NAD(P)-binding Rossmann-like Domain"/>
    <property type="match status" value="1"/>
</dbReference>
<dbReference type="Pfam" id="PF00763">
    <property type="entry name" value="THF_DHG_CYH"/>
    <property type="match status" value="1"/>
</dbReference>
<dbReference type="GO" id="GO:0005829">
    <property type="term" value="C:cytosol"/>
    <property type="evidence" value="ECO:0007669"/>
    <property type="project" value="TreeGrafter"/>
</dbReference>
<dbReference type="STRING" id="284577.SAMN05216571_11919"/>
<name>A0A1G7V681_9GAMM</name>
<keyword evidence="4 13" id="KW-0028">Amino-acid biosynthesis</keyword>
<proteinExistence type="inferred from homology"/>
<dbReference type="PANTHER" id="PTHR48099:SF5">
    <property type="entry name" value="C-1-TETRAHYDROFOLATE SYNTHASE, CYTOPLASMIC"/>
    <property type="match status" value="1"/>
</dbReference>
<dbReference type="PANTHER" id="PTHR48099">
    <property type="entry name" value="C-1-TETRAHYDROFOLATE SYNTHASE, CYTOPLASMIC-RELATED"/>
    <property type="match status" value="1"/>
</dbReference>
<feature type="domain" description="Tetrahydrofolate dehydrogenase/cyclohydrolase NAD(P)-binding" evidence="15">
    <location>
        <begin position="140"/>
        <end position="281"/>
    </location>
</feature>
<dbReference type="GO" id="GO:0000105">
    <property type="term" value="P:L-histidine biosynthetic process"/>
    <property type="evidence" value="ECO:0007669"/>
    <property type="project" value="UniProtKB-KW"/>
</dbReference>
<dbReference type="SUPFAM" id="SSF53223">
    <property type="entry name" value="Aminoacid dehydrogenase-like, N-terminal domain"/>
    <property type="match status" value="1"/>
</dbReference>
<dbReference type="InterPro" id="IPR036291">
    <property type="entry name" value="NAD(P)-bd_dom_sf"/>
</dbReference>
<evidence type="ECO:0000259" key="14">
    <source>
        <dbReference type="Pfam" id="PF00763"/>
    </source>
</evidence>
<dbReference type="InterPro" id="IPR020630">
    <property type="entry name" value="THF_DH/CycHdrlase_cat_dom"/>
</dbReference>
<dbReference type="Pfam" id="PF02882">
    <property type="entry name" value="THF_DHG_CYH_C"/>
    <property type="match status" value="1"/>
</dbReference>
<dbReference type="CDD" id="cd01080">
    <property type="entry name" value="NAD_bind_m-THF_DH_Cyclohyd"/>
    <property type="match status" value="1"/>
</dbReference>
<feature type="binding site" evidence="13">
    <location>
        <begin position="166"/>
        <end position="168"/>
    </location>
    <ligand>
        <name>NADP(+)</name>
        <dbReference type="ChEBI" id="CHEBI:58349"/>
    </ligand>
</feature>
<keyword evidence="7 13" id="KW-0521">NADP</keyword>
<dbReference type="NCBIfam" id="NF010783">
    <property type="entry name" value="PRK14186.1"/>
    <property type="match status" value="1"/>
</dbReference>
<dbReference type="PROSITE" id="PS00767">
    <property type="entry name" value="THF_DHG_CYH_2"/>
    <property type="match status" value="1"/>
</dbReference>
<dbReference type="FunFam" id="3.40.50.10860:FF:000001">
    <property type="entry name" value="Bifunctional protein FolD"/>
    <property type="match status" value="1"/>
</dbReference>
<evidence type="ECO:0000256" key="11">
    <source>
        <dbReference type="ARBA" id="ARBA00023268"/>
    </source>
</evidence>
<dbReference type="EC" id="3.5.4.9" evidence="13"/>
<dbReference type="EC" id="1.5.1.5" evidence="13"/>
<keyword evidence="11 13" id="KW-0511">Multifunctional enzyme</keyword>
<feature type="domain" description="Tetrahydrofolate dehydrogenase/cyclohydrolase catalytic" evidence="14">
    <location>
        <begin position="6"/>
        <end position="121"/>
    </location>
</feature>
<keyword evidence="9 13" id="KW-0368">Histidine biosynthesis</keyword>
<reference evidence="16 17" key="1">
    <citation type="submission" date="2016-10" db="EMBL/GenBank/DDBJ databases">
        <authorList>
            <person name="de Groot N.N."/>
        </authorList>
    </citation>
    <scope>NUCLEOTIDE SEQUENCE [LARGE SCALE GENOMIC DNA]</scope>
    <source>
        <strain evidence="16 17">BH539</strain>
    </source>
</reference>
<dbReference type="GO" id="GO:0004477">
    <property type="term" value="F:methenyltetrahydrofolate cyclohydrolase activity"/>
    <property type="evidence" value="ECO:0007669"/>
    <property type="project" value="UniProtKB-UniRule"/>
</dbReference>
<comment type="subunit">
    <text evidence="2 13">Homodimer.</text>
</comment>
<dbReference type="RefSeq" id="WP_092528704.1">
    <property type="nucleotide sequence ID" value="NZ_FNCI01000019.1"/>
</dbReference>
<feature type="binding site" evidence="13">
    <location>
        <position position="232"/>
    </location>
    <ligand>
        <name>NADP(+)</name>
        <dbReference type="ChEBI" id="CHEBI:58349"/>
    </ligand>
</feature>
<evidence type="ECO:0000256" key="13">
    <source>
        <dbReference type="HAMAP-Rule" id="MF_01576"/>
    </source>
</evidence>
<dbReference type="GO" id="GO:0006164">
    <property type="term" value="P:purine nucleotide biosynthetic process"/>
    <property type="evidence" value="ECO:0007669"/>
    <property type="project" value="UniProtKB-KW"/>
</dbReference>
<keyword evidence="3 13" id="KW-0554">One-carbon metabolism</keyword>
<dbReference type="HAMAP" id="MF_01576">
    <property type="entry name" value="THF_DHG_CYH"/>
    <property type="match status" value="1"/>
</dbReference>
<keyword evidence="6 13" id="KW-0378">Hydrolase</keyword>
<dbReference type="UniPathway" id="UPA00193"/>
<dbReference type="GO" id="GO:0009086">
    <property type="term" value="P:methionine biosynthetic process"/>
    <property type="evidence" value="ECO:0007669"/>
    <property type="project" value="UniProtKB-KW"/>
</dbReference>
<comment type="pathway">
    <text evidence="1 13">One-carbon metabolism; tetrahydrofolate interconversion.</text>
</comment>
<evidence type="ECO:0000256" key="4">
    <source>
        <dbReference type="ARBA" id="ARBA00022605"/>
    </source>
</evidence>
<evidence type="ECO:0000256" key="1">
    <source>
        <dbReference type="ARBA" id="ARBA00004777"/>
    </source>
</evidence>
<comment type="catalytic activity">
    <reaction evidence="12 13">
        <text>(6R)-5,10-methenyltetrahydrofolate + H2O = (6R)-10-formyltetrahydrofolate + H(+)</text>
        <dbReference type="Rhea" id="RHEA:23700"/>
        <dbReference type="ChEBI" id="CHEBI:15377"/>
        <dbReference type="ChEBI" id="CHEBI:15378"/>
        <dbReference type="ChEBI" id="CHEBI:57455"/>
        <dbReference type="ChEBI" id="CHEBI:195366"/>
        <dbReference type="EC" id="3.5.4.9"/>
    </reaction>
</comment>
<dbReference type="Gene3D" id="3.40.50.10860">
    <property type="entry name" value="Leucine Dehydrogenase, chain A, domain 1"/>
    <property type="match status" value="1"/>
</dbReference>
<sequence length="288" mass="31001">MTAQLIDGKAIAAHVRQQVARQVAARHESGARSPGLAVVLVGEDPASEVYVRNKHRACEEAGILSFRHQLPADTTQAHLEALVDELNADERIDGILVQLPLPEHLDPRPILERIQPDKDVDGFHPYNLGRLAQRLPLLRPCTPKGVMTLLQESGLDVRGLDATIVGASNIVGRPMAMELMLAGCTTTVCHRFTKDLEAQVRRADLLVVAVGKPGLVKGEWVKEGAIVIDVGINRNDDGKLIGDVEFAPAAERASHITPVPGGVGPMTVASLLENTLYAAELHDPIKGE</sequence>
<dbReference type="AlphaFoldDB" id="A0A1G7V681"/>
<dbReference type="EMBL" id="FNCI01000019">
    <property type="protein sequence ID" value="SDG55227.1"/>
    <property type="molecule type" value="Genomic_DNA"/>
</dbReference>
<keyword evidence="10 13" id="KW-0486">Methionine biosynthesis</keyword>
<evidence type="ECO:0000256" key="7">
    <source>
        <dbReference type="ARBA" id="ARBA00022857"/>
    </source>
</evidence>
<dbReference type="PRINTS" id="PR00085">
    <property type="entry name" value="THFDHDRGNASE"/>
</dbReference>
<dbReference type="SUPFAM" id="SSF51735">
    <property type="entry name" value="NAD(P)-binding Rossmann-fold domains"/>
    <property type="match status" value="1"/>
</dbReference>
<dbReference type="InterPro" id="IPR000672">
    <property type="entry name" value="THF_DH/CycHdrlase"/>
</dbReference>
<evidence type="ECO:0000256" key="5">
    <source>
        <dbReference type="ARBA" id="ARBA00022755"/>
    </source>
</evidence>
<keyword evidence="8 13" id="KW-0560">Oxidoreductase</keyword>
<dbReference type="GO" id="GO:0004488">
    <property type="term" value="F:methylenetetrahydrofolate dehydrogenase (NADP+) activity"/>
    <property type="evidence" value="ECO:0007669"/>
    <property type="project" value="UniProtKB-UniRule"/>
</dbReference>
<keyword evidence="5 13" id="KW-0658">Purine biosynthesis</keyword>